<evidence type="ECO:0000256" key="1">
    <source>
        <dbReference type="SAM" id="MobiDB-lite"/>
    </source>
</evidence>
<organism evidence="2">
    <name type="scientific">Darwinula stevensoni</name>
    <dbReference type="NCBI Taxonomy" id="69355"/>
    <lineage>
        <taxon>Eukaryota</taxon>
        <taxon>Metazoa</taxon>
        <taxon>Ecdysozoa</taxon>
        <taxon>Arthropoda</taxon>
        <taxon>Crustacea</taxon>
        <taxon>Oligostraca</taxon>
        <taxon>Ostracoda</taxon>
        <taxon>Podocopa</taxon>
        <taxon>Podocopida</taxon>
        <taxon>Darwinulocopina</taxon>
        <taxon>Darwinuloidea</taxon>
        <taxon>Darwinulidae</taxon>
        <taxon>Darwinula</taxon>
    </lineage>
</organism>
<proteinExistence type="predicted"/>
<feature type="region of interest" description="Disordered" evidence="1">
    <location>
        <begin position="121"/>
        <end position="140"/>
    </location>
</feature>
<evidence type="ECO:0000313" key="3">
    <source>
        <dbReference type="Proteomes" id="UP000677054"/>
    </source>
</evidence>
<name>A0A7R8X2G1_9CRUS</name>
<dbReference type="AlphaFoldDB" id="A0A7R8X2G1"/>
<keyword evidence="3" id="KW-1185">Reference proteome</keyword>
<dbReference type="EMBL" id="LR899667">
    <property type="protein sequence ID" value="CAD7241569.1"/>
    <property type="molecule type" value="Genomic_DNA"/>
</dbReference>
<dbReference type="Proteomes" id="UP000677054">
    <property type="component" value="Unassembled WGS sequence"/>
</dbReference>
<protein>
    <submittedName>
        <fullName evidence="2">Uncharacterized protein</fullName>
    </submittedName>
</protein>
<accession>A0A7R8X2G1</accession>
<dbReference type="EMBL" id="CAJPEV010000150">
    <property type="protein sequence ID" value="CAG0881415.1"/>
    <property type="molecule type" value="Genomic_DNA"/>
</dbReference>
<feature type="compositionally biased region" description="Pro residues" evidence="1">
    <location>
        <begin position="130"/>
        <end position="140"/>
    </location>
</feature>
<reference evidence="2" key="1">
    <citation type="submission" date="2020-11" db="EMBL/GenBank/DDBJ databases">
        <authorList>
            <person name="Tran Van P."/>
        </authorList>
    </citation>
    <scope>NUCLEOTIDE SEQUENCE</scope>
</reference>
<gene>
    <name evidence="2" type="ORF">DSTB1V02_LOCUS1557</name>
</gene>
<sequence length="140" mass="14789">MINAGTVESDISDTNAIYEPIPEYETFVVKDNTTRPTALNCNENPSLTYSGAFVSGILLERDAVRGIRCTTGSRAMAFPVRVDLGVSSGMDLCLSEDGHGDCIVSACPLGFFVTGLAKENNPSGDGSYRPAPPIVPSGRI</sequence>
<evidence type="ECO:0000313" key="2">
    <source>
        <dbReference type="EMBL" id="CAD7241569.1"/>
    </source>
</evidence>